<accession>A0AAV2BKB5</accession>
<evidence type="ECO:0000313" key="4">
    <source>
        <dbReference type="Proteomes" id="UP001497382"/>
    </source>
</evidence>
<keyword evidence="1" id="KW-1133">Transmembrane helix</keyword>
<dbReference type="Pfam" id="PF14529">
    <property type="entry name" value="Exo_endo_phos_2"/>
    <property type="match status" value="1"/>
</dbReference>
<keyword evidence="1" id="KW-0472">Membrane</keyword>
<evidence type="ECO:0000313" key="3">
    <source>
        <dbReference type="EMBL" id="CAL1296039.1"/>
    </source>
</evidence>
<feature type="domain" description="Endonuclease/exonuclease/phosphatase" evidence="2">
    <location>
        <begin position="77"/>
        <end position="186"/>
    </location>
</feature>
<dbReference type="AlphaFoldDB" id="A0AAV2BKB5"/>
<sequence>MEEWRPDILALQETHLNNSDNLRIPNYTTYRTDRTTHRGGGTAILIKNSINHHPSPIHTTSFENTTITLDTYTNTNILIASIYRPPHGIINTRELDGLFNQGPKAIAVGDFNAKHPAWNRGRPNRNGNTIHTYIVDNNLVLIAPPEPTHFPYNHPSSSVLDFGILKNISTGDATSLNDLSSDHNPVLFKIQANTNLSSPAKTYNIINWQHFSQLIHSQIPDNPKMDTADEIDTCINHLTNTINTALNLSTKTKVIKGKFRQLPKFILDKIKIKNHHRKLYQQTLFPPYKRTAHRLQKDIQKDIDDFDNNRWNNIIKELNPEDNTLYDMNKKLARKFTPIPPILDTDGIRYTPLGKADAFRHSLENFFQVNPEPYCNSHINKVNHLVNNYHNHSTQNYQIDPISTDEVITLIKKLNPKKATGPDGISSRALRMITSNTTLLAVLCFAAVFYVAMAADSHDSIYDGPGRVVNVVTDHDGNIISYSKVL</sequence>
<dbReference type="Gene3D" id="3.60.10.10">
    <property type="entry name" value="Endonuclease/exonuclease/phosphatase"/>
    <property type="match status" value="1"/>
</dbReference>
<proteinExistence type="predicted"/>
<feature type="transmembrane region" description="Helical" evidence="1">
    <location>
        <begin position="437"/>
        <end position="455"/>
    </location>
</feature>
<dbReference type="Proteomes" id="UP001497382">
    <property type="component" value="Unassembled WGS sequence"/>
</dbReference>
<dbReference type="InterPro" id="IPR036691">
    <property type="entry name" value="Endo/exonu/phosph_ase_sf"/>
</dbReference>
<dbReference type="PANTHER" id="PTHR33273:SF4">
    <property type="entry name" value="ENDONUCLEASE_EXONUCLEASE_PHOSPHATASE DOMAIN-CONTAINING PROTEIN"/>
    <property type="match status" value="1"/>
</dbReference>
<evidence type="ECO:0000256" key="1">
    <source>
        <dbReference type="SAM" id="Phobius"/>
    </source>
</evidence>
<name>A0AAV2BKB5_9ARAC</name>
<dbReference type="PANTHER" id="PTHR33273">
    <property type="entry name" value="DOMAIN-CONTAINING PROTEIN, PUTATIVE-RELATED"/>
    <property type="match status" value="1"/>
</dbReference>
<protein>
    <recommendedName>
        <fullName evidence="2">Endonuclease/exonuclease/phosphatase domain-containing protein</fullName>
    </recommendedName>
</protein>
<dbReference type="InterPro" id="IPR005135">
    <property type="entry name" value="Endo/exonuclease/phosphatase"/>
</dbReference>
<gene>
    <name evidence="3" type="ORF">LARSCL_LOCUS19602</name>
</gene>
<dbReference type="EMBL" id="CAXIEN010000387">
    <property type="protein sequence ID" value="CAL1296039.1"/>
    <property type="molecule type" value="Genomic_DNA"/>
</dbReference>
<dbReference type="SUPFAM" id="SSF56219">
    <property type="entry name" value="DNase I-like"/>
    <property type="match status" value="1"/>
</dbReference>
<keyword evidence="4" id="KW-1185">Reference proteome</keyword>
<keyword evidence="1" id="KW-0812">Transmembrane</keyword>
<comment type="caution">
    <text evidence="3">The sequence shown here is derived from an EMBL/GenBank/DDBJ whole genome shotgun (WGS) entry which is preliminary data.</text>
</comment>
<reference evidence="3 4" key="1">
    <citation type="submission" date="2024-04" db="EMBL/GenBank/DDBJ databases">
        <authorList>
            <person name="Rising A."/>
            <person name="Reimegard J."/>
            <person name="Sonavane S."/>
            <person name="Akerstrom W."/>
            <person name="Nylinder S."/>
            <person name="Hedman E."/>
            <person name="Kallberg Y."/>
        </authorList>
    </citation>
    <scope>NUCLEOTIDE SEQUENCE [LARGE SCALE GENOMIC DNA]</scope>
</reference>
<organism evidence="3 4">
    <name type="scientific">Larinioides sclopetarius</name>
    <dbReference type="NCBI Taxonomy" id="280406"/>
    <lineage>
        <taxon>Eukaryota</taxon>
        <taxon>Metazoa</taxon>
        <taxon>Ecdysozoa</taxon>
        <taxon>Arthropoda</taxon>
        <taxon>Chelicerata</taxon>
        <taxon>Arachnida</taxon>
        <taxon>Araneae</taxon>
        <taxon>Araneomorphae</taxon>
        <taxon>Entelegynae</taxon>
        <taxon>Araneoidea</taxon>
        <taxon>Araneidae</taxon>
        <taxon>Larinioides</taxon>
    </lineage>
</organism>
<evidence type="ECO:0000259" key="2">
    <source>
        <dbReference type="Pfam" id="PF14529"/>
    </source>
</evidence>
<dbReference type="GO" id="GO:0003824">
    <property type="term" value="F:catalytic activity"/>
    <property type="evidence" value="ECO:0007669"/>
    <property type="project" value="InterPro"/>
</dbReference>